<dbReference type="EMBL" id="KY404357">
    <property type="protein sequence ID" value="ARB50608.1"/>
    <property type="molecule type" value="Genomic_DNA"/>
</dbReference>
<proteinExistence type="predicted"/>
<feature type="chain" id="PRO_5013341651" evidence="8">
    <location>
        <begin position="19"/>
        <end position="487"/>
    </location>
</feature>
<protein>
    <submittedName>
        <fullName evidence="9">Variant surface glycoprotein</fullName>
    </submittedName>
</protein>
<evidence type="ECO:0000256" key="6">
    <source>
        <dbReference type="ARBA" id="ARBA00023180"/>
    </source>
</evidence>
<evidence type="ECO:0000256" key="3">
    <source>
        <dbReference type="ARBA" id="ARBA00022475"/>
    </source>
</evidence>
<dbReference type="VEuPathDB" id="TriTrypDB:Tb927.9.17850"/>
<dbReference type="SUPFAM" id="SSF118251">
    <property type="entry name" value="Variant surface glycoprotein MITAT 1.2, VSG 221, C-terminal domain"/>
    <property type="match status" value="1"/>
</dbReference>
<name>A0A1V0FXW5_9TRYP</name>
<reference evidence="9" key="1">
    <citation type="submission" date="2016-12" db="EMBL/GenBank/DDBJ databases">
        <title>Extending the VSGnome of Trypanosoma brucei strain TREU927.</title>
        <authorList>
            <person name="Cross G.A."/>
        </authorList>
    </citation>
    <scope>NUCLEOTIDE SEQUENCE</scope>
    <source>
        <strain evidence="9">Tb927.99.265</strain>
    </source>
</reference>
<dbReference type="InterPro" id="IPR027446">
    <property type="entry name" value="VSG_C_dom_sf"/>
</dbReference>
<keyword evidence="4" id="KW-0336">GPI-anchor</keyword>
<evidence type="ECO:0000256" key="8">
    <source>
        <dbReference type="SAM" id="SignalP"/>
    </source>
</evidence>
<sequence>MPRIPVAQALLILTAAEAAVISTNDEVADAVNNICQENYFLGELDKRMQQLASAGSAGKKRNKLQAERWQKAAAATADATKRCLYSALSVYLTTELRAMETPQSELSRAATDARLAIARHRGLLEAMQQTAKTKLSEAASTHSNPNANTVKLALKLAADSTQTCSAPAGIAAIRAGATSIDWNRVAKIKLSDPANLHNHFHITTITLDAFNTCQGNQAEETQTLQAAFNGCSGQNAARTLSSATRAAPAYTGKPESLYNDNDPTKACRQEAATGGANHNSKEAVLYTVCQATKQQQPSYSNPELFSGKTLAQISSLRLFARNCIPELHKIQDTSADLQEGELTKFLETKLGSDNKQFKENFLENLKTEQTEIRKTKNTETKNIYDVAEGEETIAALSTGEGKRNRNELQALNKNKAAVELGGKDSKDCKGETDEGKCNKKDGCEFKDGECKVKEEVKGGNDGKTTNTTGNNSFVISKTPLWLAVLLF</sequence>
<comment type="function">
    <text evidence="1">VSG forms a coat on the surface of the parasite. The trypanosome evades the immune response of the host by expressing a series of antigenically distinct VSGs from an estimated 1000 VSG genes.</text>
</comment>
<keyword evidence="3" id="KW-1003">Cell membrane</keyword>
<evidence type="ECO:0000256" key="7">
    <source>
        <dbReference type="ARBA" id="ARBA00023288"/>
    </source>
</evidence>
<organism evidence="9">
    <name type="scientific">Trypanosoma brucei</name>
    <dbReference type="NCBI Taxonomy" id="5691"/>
    <lineage>
        <taxon>Eukaryota</taxon>
        <taxon>Discoba</taxon>
        <taxon>Euglenozoa</taxon>
        <taxon>Kinetoplastea</taxon>
        <taxon>Metakinetoplastina</taxon>
        <taxon>Trypanosomatida</taxon>
        <taxon>Trypanosomatidae</taxon>
        <taxon>Trypanosoma</taxon>
    </lineage>
</organism>
<dbReference type="AlphaFoldDB" id="A0A1V0FXW5"/>
<evidence type="ECO:0000256" key="4">
    <source>
        <dbReference type="ARBA" id="ARBA00022622"/>
    </source>
</evidence>
<evidence type="ECO:0000313" key="9">
    <source>
        <dbReference type="EMBL" id="ARB50608.1"/>
    </source>
</evidence>
<accession>A0A1V0FXW5</accession>
<dbReference type="VEuPathDB" id="TriTrypDB:Tb1125.9.17850"/>
<dbReference type="GO" id="GO:0098552">
    <property type="term" value="C:side of membrane"/>
    <property type="evidence" value="ECO:0007669"/>
    <property type="project" value="UniProtKB-KW"/>
</dbReference>
<keyword evidence="5" id="KW-0472">Membrane</keyword>
<keyword evidence="8" id="KW-0732">Signal</keyword>
<evidence type="ECO:0000256" key="2">
    <source>
        <dbReference type="ARBA" id="ARBA00004609"/>
    </source>
</evidence>
<keyword evidence="6" id="KW-0325">Glycoprotein</keyword>
<dbReference type="GO" id="GO:0005886">
    <property type="term" value="C:plasma membrane"/>
    <property type="evidence" value="ECO:0007669"/>
    <property type="project" value="UniProtKB-SubCell"/>
</dbReference>
<evidence type="ECO:0000256" key="1">
    <source>
        <dbReference type="ARBA" id="ARBA00002523"/>
    </source>
</evidence>
<comment type="subcellular location">
    <subcellularLocation>
        <location evidence="2">Cell membrane</location>
        <topology evidence="2">Lipid-anchor</topology>
        <topology evidence="2">GPI-anchor</topology>
    </subcellularLocation>
</comment>
<keyword evidence="7" id="KW-0449">Lipoprotein</keyword>
<dbReference type="VEuPathDB" id="TriTrypDB:Tb427_000567300"/>
<evidence type="ECO:0000256" key="5">
    <source>
        <dbReference type="ARBA" id="ARBA00023136"/>
    </source>
</evidence>
<feature type="signal peptide" evidence="8">
    <location>
        <begin position="1"/>
        <end position="18"/>
    </location>
</feature>